<evidence type="ECO:0000256" key="1">
    <source>
        <dbReference type="SAM" id="MobiDB-lite"/>
    </source>
</evidence>
<accession>A0ABD5XQB0</accession>
<keyword evidence="2" id="KW-1133">Transmembrane helix</keyword>
<comment type="caution">
    <text evidence="3">The sequence shown here is derived from an EMBL/GenBank/DDBJ whole genome shotgun (WGS) entry which is preliminary data.</text>
</comment>
<proteinExistence type="predicted"/>
<feature type="transmembrane region" description="Helical" evidence="2">
    <location>
        <begin position="27"/>
        <end position="44"/>
    </location>
</feature>
<protein>
    <recommendedName>
        <fullName evidence="5">Phospholipase_D-nuclease N-terminal</fullName>
    </recommendedName>
</protein>
<sequence>MSSSRSPPPSMLHPEDRPDPADGTGPWTAALLAGTLAWVALALVEWRYLAPGTSPWALVRSAYTLVVAPGVAAVLLHDARVRDATVGGVGAVRWLYALVALVFPPVSVGYLLHRRLRAA</sequence>
<keyword evidence="4" id="KW-1185">Reference proteome</keyword>
<dbReference type="AlphaFoldDB" id="A0ABD5XQB0"/>
<evidence type="ECO:0000256" key="2">
    <source>
        <dbReference type="SAM" id="Phobius"/>
    </source>
</evidence>
<dbReference type="Proteomes" id="UP001596368">
    <property type="component" value="Unassembled WGS sequence"/>
</dbReference>
<keyword evidence="2" id="KW-0472">Membrane</keyword>
<feature type="compositionally biased region" description="Pro residues" evidence="1">
    <location>
        <begin position="1"/>
        <end position="11"/>
    </location>
</feature>
<evidence type="ECO:0000313" key="4">
    <source>
        <dbReference type="Proteomes" id="UP001596368"/>
    </source>
</evidence>
<gene>
    <name evidence="3" type="ORF">ACFQRB_14400</name>
</gene>
<evidence type="ECO:0008006" key="5">
    <source>
        <dbReference type="Google" id="ProtNLM"/>
    </source>
</evidence>
<evidence type="ECO:0000313" key="3">
    <source>
        <dbReference type="EMBL" id="MFC7137317.1"/>
    </source>
</evidence>
<dbReference type="EMBL" id="JBHSZG010000001">
    <property type="protein sequence ID" value="MFC7137317.1"/>
    <property type="molecule type" value="Genomic_DNA"/>
</dbReference>
<organism evidence="3 4">
    <name type="scientific">Halobaculum litoreum</name>
    <dbReference type="NCBI Taxonomy" id="3031998"/>
    <lineage>
        <taxon>Archaea</taxon>
        <taxon>Methanobacteriati</taxon>
        <taxon>Methanobacteriota</taxon>
        <taxon>Stenosarchaea group</taxon>
        <taxon>Halobacteria</taxon>
        <taxon>Halobacteriales</taxon>
        <taxon>Haloferacaceae</taxon>
        <taxon>Halobaculum</taxon>
    </lineage>
</organism>
<keyword evidence="2" id="KW-0812">Transmembrane</keyword>
<reference evidence="3 4" key="1">
    <citation type="journal article" date="2019" name="Int. J. Syst. Evol. Microbiol.">
        <title>The Global Catalogue of Microorganisms (GCM) 10K type strain sequencing project: providing services to taxonomists for standard genome sequencing and annotation.</title>
        <authorList>
            <consortium name="The Broad Institute Genomics Platform"/>
            <consortium name="The Broad Institute Genome Sequencing Center for Infectious Disease"/>
            <person name="Wu L."/>
            <person name="Ma J."/>
        </authorList>
    </citation>
    <scope>NUCLEOTIDE SEQUENCE [LARGE SCALE GENOMIC DNA]</scope>
    <source>
        <strain evidence="3 4">DT92</strain>
    </source>
</reference>
<name>A0ABD5XQB0_9EURY</name>
<feature type="transmembrane region" description="Helical" evidence="2">
    <location>
        <begin position="94"/>
        <end position="112"/>
    </location>
</feature>
<feature type="transmembrane region" description="Helical" evidence="2">
    <location>
        <begin position="56"/>
        <end position="74"/>
    </location>
</feature>
<feature type="region of interest" description="Disordered" evidence="1">
    <location>
        <begin position="1"/>
        <end position="26"/>
    </location>
</feature>